<comment type="caution">
    <text evidence="6">The sequence shown here is derived from an EMBL/GenBank/DDBJ whole genome shotgun (WGS) entry which is preliminary data.</text>
</comment>
<dbReference type="Pfam" id="PF04717">
    <property type="entry name" value="Phage_base_V"/>
    <property type="match status" value="1"/>
</dbReference>
<dbReference type="AlphaFoldDB" id="A0A918ST98"/>
<dbReference type="SUPFAM" id="SSF69279">
    <property type="entry name" value="Phage tail proteins"/>
    <property type="match status" value="2"/>
</dbReference>
<dbReference type="GO" id="GO:0005576">
    <property type="term" value="C:extracellular region"/>
    <property type="evidence" value="ECO:0007669"/>
    <property type="project" value="UniProtKB-SubCell"/>
</dbReference>
<dbReference type="PANTHER" id="PTHR32305">
    <property type="match status" value="1"/>
</dbReference>
<dbReference type="Pfam" id="PF22178">
    <property type="entry name" value="Gp5_trimer_C"/>
    <property type="match status" value="1"/>
</dbReference>
<dbReference type="Proteomes" id="UP000646426">
    <property type="component" value="Unassembled WGS sequence"/>
</dbReference>
<dbReference type="InterPro" id="IPR050708">
    <property type="entry name" value="T6SS_VgrG/RHS"/>
</dbReference>
<comment type="subcellular location">
    <subcellularLocation>
        <location evidence="1">Secreted</location>
    </subcellularLocation>
</comment>
<feature type="domain" description="Gp5/Type VI secretion system Vgr protein OB-fold" evidence="4">
    <location>
        <begin position="404"/>
        <end position="472"/>
    </location>
</feature>
<dbReference type="Gene3D" id="2.40.50.230">
    <property type="entry name" value="Gp5 N-terminal domain"/>
    <property type="match status" value="1"/>
</dbReference>
<evidence type="ECO:0000259" key="4">
    <source>
        <dbReference type="Pfam" id="PF04717"/>
    </source>
</evidence>
<organism evidence="6 7">
    <name type="scientific">Cognatilysobacter bugurensis</name>
    <dbReference type="NCBI Taxonomy" id="543356"/>
    <lineage>
        <taxon>Bacteria</taxon>
        <taxon>Pseudomonadati</taxon>
        <taxon>Pseudomonadota</taxon>
        <taxon>Gammaproteobacteria</taxon>
        <taxon>Lysobacterales</taxon>
        <taxon>Lysobacteraceae</taxon>
        <taxon>Cognatilysobacter</taxon>
    </lineage>
</organism>
<reference evidence="6" key="2">
    <citation type="submission" date="2020-09" db="EMBL/GenBank/DDBJ databases">
        <authorList>
            <person name="Sun Q."/>
            <person name="Kim S."/>
        </authorList>
    </citation>
    <scope>NUCLEOTIDE SEQUENCE</scope>
    <source>
        <strain evidence="6">KCTC 23077</strain>
    </source>
</reference>
<keyword evidence="7" id="KW-1185">Reference proteome</keyword>
<dbReference type="InterPro" id="IPR006533">
    <property type="entry name" value="T6SS_Vgr_RhsGE"/>
</dbReference>
<evidence type="ECO:0000313" key="7">
    <source>
        <dbReference type="Proteomes" id="UP000646426"/>
    </source>
</evidence>
<evidence type="ECO:0000313" key="6">
    <source>
        <dbReference type="EMBL" id="GHA70152.1"/>
    </source>
</evidence>
<evidence type="ECO:0000256" key="2">
    <source>
        <dbReference type="ARBA" id="ARBA00005558"/>
    </source>
</evidence>
<sequence>MYGYTPESLARVARLNQDTRLIRVASPLEADAFIVHRVHGTEALSRPFQFSVDLLSPDAQLELKQLVGHPMRLSLHTPDGDRHFHGYVQEFARIGTDGDLATYRAELAPWFAFLDHSSDCRIFQDRTVVEIVEEVFAPYAELAACRYDLDAARYSKLPYCVQYNESDFAFVSRLLEDEGIHYRFDHAADGHTMVLSDDSTRAPAIDGRVRVSYHADDGVRNEHGLDSWISRRRIGSNAQAVKSFDFKQPKSALMVDLPLSIPHGRLPRLETYRYDGAARFADCRVGDALALLRAEEAAWPTKRFEATGDHRGLQAGRHFVLHGHFEHLETDEEARQFLVVETVHDIRNNFSDGYTEAEGATYRCAATCLRHKIPFRPQRLTPMPRMAGPQTATVVGPPGEEIHADRYGRVKVQFHWDRLGRFDDASSCWVRVASPWAGAGMGGVSAPRVGQEVVVDFLDGNPDRPLITGRVYNEDNLPPFGLEVSGIKSRTVKGEGYNEVSMHDGAGQQLLNLHAQKDMATTVLNDQNATVNNNKTTSVASNHTMSVGANQAISVGGTRGISVTGDDSLSVTGGRTTDVKGTATTTVKGAVTETFETGQTLSIPAVGYSETITGKFDSALTGPFKSLRDGPWDETITGPASWTVNAAVTETVTAGGRTVSITGGDSRSVVGAVEDSNQGERTVSVVGSSSHQVQGPHTSFSTADMTVASSAKVVLAVGGASVVIDAGSITISAGGSTIKVDASGVSVDGATINLNC</sequence>
<dbReference type="EMBL" id="BMYD01000001">
    <property type="protein sequence ID" value="GHA70152.1"/>
    <property type="molecule type" value="Genomic_DNA"/>
</dbReference>
<dbReference type="InterPro" id="IPR037026">
    <property type="entry name" value="Vgr_OB-fold_dom_sf"/>
</dbReference>
<reference evidence="6" key="1">
    <citation type="journal article" date="2014" name="Int. J. Syst. Evol. Microbiol.">
        <title>Complete genome sequence of Corynebacterium casei LMG S-19264T (=DSM 44701T), isolated from a smear-ripened cheese.</title>
        <authorList>
            <consortium name="US DOE Joint Genome Institute (JGI-PGF)"/>
            <person name="Walter F."/>
            <person name="Albersmeier A."/>
            <person name="Kalinowski J."/>
            <person name="Ruckert C."/>
        </authorList>
    </citation>
    <scope>NUCLEOTIDE SEQUENCE</scope>
    <source>
        <strain evidence="6">KCTC 23077</strain>
    </source>
</reference>
<feature type="domain" description="Gp5/Type VI secretion system Vgr C-terminal trimerisation" evidence="5">
    <location>
        <begin position="485"/>
        <end position="591"/>
    </location>
</feature>
<protein>
    <submittedName>
        <fullName evidence="6">Type IV secretion protein Rhs</fullName>
    </submittedName>
</protein>
<dbReference type="PANTHER" id="PTHR32305:SF15">
    <property type="entry name" value="PROTEIN RHSA-RELATED"/>
    <property type="match status" value="1"/>
</dbReference>
<dbReference type="InterPro" id="IPR054030">
    <property type="entry name" value="Gp5_Vgr_C"/>
</dbReference>
<dbReference type="Gene3D" id="2.30.110.50">
    <property type="match status" value="1"/>
</dbReference>
<evidence type="ECO:0000256" key="3">
    <source>
        <dbReference type="ARBA" id="ARBA00022525"/>
    </source>
</evidence>
<keyword evidence="3" id="KW-0964">Secreted</keyword>
<comment type="similarity">
    <text evidence="2">Belongs to the VgrG protein family.</text>
</comment>
<dbReference type="Gene3D" id="3.55.50.10">
    <property type="entry name" value="Baseplate protein-like domains"/>
    <property type="match status" value="1"/>
</dbReference>
<gene>
    <name evidence="6" type="ORF">GCM10007067_02770</name>
</gene>
<evidence type="ECO:0000259" key="5">
    <source>
        <dbReference type="Pfam" id="PF22178"/>
    </source>
</evidence>
<dbReference type="Pfam" id="PF05954">
    <property type="entry name" value="Phage_GPD"/>
    <property type="match status" value="1"/>
</dbReference>
<dbReference type="InterPro" id="IPR017847">
    <property type="entry name" value="T6SS_RhsGE_Vgr_subset"/>
</dbReference>
<proteinExistence type="inferred from homology"/>
<evidence type="ECO:0000256" key="1">
    <source>
        <dbReference type="ARBA" id="ARBA00004613"/>
    </source>
</evidence>
<name>A0A918ST98_9GAMM</name>
<dbReference type="SUPFAM" id="SSF69255">
    <property type="entry name" value="gp5 N-terminal domain-like"/>
    <property type="match status" value="1"/>
</dbReference>
<dbReference type="RefSeq" id="WP_189452599.1">
    <property type="nucleotide sequence ID" value="NZ_BMYD01000001.1"/>
</dbReference>
<dbReference type="NCBIfam" id="TIGR03361">
    <property type="entry name" value="VI_Rhs_Vgr"/>
    <property type="match status" value="1"/>
</dbReference>
<accession>A0A918ST98</accession>
<dbReference type="NCBIfam" id="TIGR01646">
    <property type="entry name" value="vgr_GE"/>
    <property type="match status" value="1"/>
</dbReference>
<dbReference type="Gene3D" id="4.10.220.110">
    <property type="match status" value="1"/>
</dbReference>
<dbReference type="SUPFAM" id="SSF69349">
    <property type="entry name" value="Phage fibre proteins"/>
    <property type="match status" value="1"/>
</dbReference>
<dbReference type="InterPro" id="IPR006531">
    <property type="entry name" value="Gp5/Vgr_OB"/>
</dbReference>